<dbReference type="Proteomes" id="UP000053105">
    <property type="component" value="Unassembled WGS sequence"/>
</dbReference>
<reference evidence="1 2" key="1">
    <citation type="submission" date="2015-07" db="EMBL/GenBank/DDBJ databases">
        <title>The genome of Melipona quadrifasciata.</title>
        <authorList>
            <person name="Pan H."/>
            <person name="Kapheim K."/>
        </authorList>
    </citation>
    <scope>NUCLEOTIDE SEQUENCE [LARGE SCALE GENOMIC DNA]</scope>
    <source>
        <strain evidence="1">0111107301</strain>
        <tissue evidence="1">Whole body</tissue>
    </source>
</reference>
<evidence type="ECO:0000313" key="1">
    <source>
        <dbReference type="EMBL" id="KOX79642.1"/>
    </source>
</evidence>
<protein>
    <submittedName>
        <fullName evidence="1">Uncharacterized protein</fullName>
    </submittedName>
</protein>
<dbReference type="EMBL" id="KQ435711">
    <property type="protein sequence ID" value="KOX79642.1"/>
    <property type="molecule type" value="Genomic_DNA"/>
</dbReference>
<proteinExistence type="predicted"/>
<gene>
    <name evidence="1" type="ORF">WN51_02908</name>
</gene>
<organism evidence="1 2">
    <name type="scientific">Melipona quadrifasciata</name>
    <dbReference type="NCBI Taxonomy" id="166423"/>
    <lineage>
        <taxon>Eukaryota</taxon>
        <taxon>Metazoa</taxon>
        <taxon>Ecdysozoa</taxon>
        <taxon>Arthropoda</taxon>
        <taxon>Hexapoda</taxon>
        <taxon>Insecta</taxon>
        <taxon>Pterygota</taxon>
        <taxon>Neoptera</taxon>
        <taxon>Endopterygota</taxon>
        <taxon>Hymenoptera</taxon>
        <taxon>Apocrita</taxon>
        <taxon>Aculeata</taxon>
        <taxon>Apoidea</taxon>
        <taxon>Anthophila</taxon>
        <taxon>Apidae</taxon>
        <taxon>Melipona</taxon>
    </lineage>
</organism>
<keyword evidence="2" id="KW-1185">Reference proteome</keyword>
<accession>A0A0N0BJU8</accession>
<sequence>MQGTRAYNIECPASEHLIIILTILYYPHDAQVIVFYVHVGVFNFSQENRHVEHFLRKQL</sequence>
<evidence type="ECO:0000313" key="2">
    <source>
        <dbReference type="Proteomes" id="UP000053105"/>
    </source>
</evidence>
<dbReference type="AlphaFoldDB" id="A0A0N0BJU8"/>
<name>A0A0N0BJU8_9HYME</name>